<accession>K2RUJ0</accession>
<protein>
    <submittedName>
        <fullName evidence="1">Uncharacterized protein</fullName>
    </submittedName>
</protein>
<evidence type="ECO:0000313" key="2">
    <source>
        <dbReference type="Proteomes" id="UP000007129"/>
    </source>
</evidence>
<reference evidence="1 2" key="1">
    <citation type="journal article" date="2012" name="BMC Genomics">
        <title>Tools to kill: Genome of one of the most destructive plant pathogenic fungi Macrophomina phaseolina.</title>
        <authorList>
            <person name="Islam M.S."/>
            <person name="Haque M.S."/>
            <person name="Islam M.M."/>
            <person name="Emdad E.M."/>
            <person name="Halim A."/>
            <person name="Hossen Q.M.M."/>
            <person name="Hossain M.Z."/>
            <person name="Ahmed B."/>
            <person name="Rahim S."/>
            <person name="Rahman M.S."/>
            <person name="Alam M.M."/>
            <person name="Hou S."/>
            <person name="Wan X."/>
            <person name="Saito J.A."/>
            <person name="Alam M."/>
        </authorList>
    </citation>
    <scope>NUCLEOTIDE SEQUENCE [LARGE SCALE GENOMIC DNA]</scope>
    <source>
        <strain evidence="1 2">MS6</strain>
    </source>
</reference>
<dbReference type="InParanoid" id="K2RUJ0"/>
<dbReference type="EMBL" id="AHHD01000207">
    <property type="protein sequence ID" value="EKG18453.1"/>
    <property type="molecule type" value="Genomic_DNA"/>
</dbReference>
<name>K2RUJ0_MACPH</name>
<sequence length="152" mass="16113">MFCVNGTHEGVEDAQLILSGGLLLHRSLEVLPQLLQFVANHKESAIPIFTLIRVLRIRLRVFVGESVCESLAVGDELDAHVGDGGGSMAVNLHRVFIGGWSDTVDGDFVQARLQLDALDVAGDMGAGGVDYDGGCGELVDEDLLLGDIGGHF</sequence>
<dbReference type="HOGENOM" id="CLU_1722716_0_0_1"/>
<gene>
    <name evidence="1" type="ORF">MPH_04255</name>
</gene>
<dbReference type="VEuPathDB" id="FungiDB:MPH_04255"/>
<organism evidence="1 2">
    <name type="scientific">Macrophomina phaseolina (strain MS6)</name>
    <name type="common">Charcoal rot fungus</name>
    <dbReference type="NCBI Taxonomy" id="1126212"/>
    <lineage>
        <taxon>Eukaryota</taxon>
        <taxon>Fungi</taxon>
        <taxon>Dikarya</taxon>
        <taxon>Ascomycota</taxon>
        <taxon>Pezizomycotina</taxon>
        <taxon>Dothideomycetes</taxon>
        <taxon>Dothideomycetes incertae sedis</taxon>
        <taxon>Botryosphaeriales</taxon>
        <taxon>Botryosphaeriaceae</taxon>
        <taxon>Macrophomina</taxon>
    </lineage>
</organism>
<evidence type="ECO:0000313" key="1">
    <source>
        <dbReference type="EMBL" id="EKG18453.1"/>
    </source>
</evidence>
<proteinExistence type="predicted"/>
<comment type="caution">
    <text evidence="1">The sequence shown here is derived from an EMBL/GenBank/DDBJ whole genome shotgun (WGS) entry which is preliminary data.</text>
</comment>
<dbReference type="Proteomes" id="UP000007129">
    <property type="component" value="Unassembled WGS sequence"/>
</dbReference>
<dbReference type="AlphaFoldDB" id="K2RUJ0"/>